<dbReference type="Proteomes" id="UP000033566">
    <property type="component" value="Chromosome"/>
</dbReference>
<name>A0A0F6TC83_9CORY</name>
<accession>A0A0F6TC83</accession>
<keyword evidence="2 4" id="KW-0012">Acyltransferase</keyword>
<evidence type="ECO:0000313" key="5">
    <source>
        <dbReference type="Proteomes" id="UP000033566"/>
    </source>
</evidence>
<gene>
    <name evidence="4" type="ORF">UL81_10840</name>
</gene>
<protein>
    <submittedName>
        <fullName evidence="4">1-acyl-sn-glycerol-3-phosphate acyltransferase</fullName>
    </submittedName>
</protein>
<dbReference type="SUPFAM" id="SSF56784">
    <property type="entry name" value="HAD-like"/>
    <property type="match status" value="1"/>
</dbReference>
<keyword evidence="5" id="KW-1185">Reference proteome</keyword>
<dbReference type="HOGENOM" id="CLU_031362_0_0_11"/>
<keyword evidence="1 4" id="KW-0808">Transferase</keyword>
<organism evidence="4 5">
    <name type="scientific">Corynebacterium camporealensis</name>
    <dbReference type="NCBI Taxonomy" id="161896"/>
    <lineage>
        <taxon>Bacteria</taxon>
        <taxon>Bacillati</taxon>
        <taxon>Actinomycetota</taxon>
        <taxon>Actinomycetes</taxon>
        <taxon>Mycobacteriales</taxon>
        <taxon>Corynebacteriaceae</taxon>
        <taxon>Corynebacterium</taxon>
    </lineage>
</organism>
<feature type="domain" description="Phospholipid/glycerol acyltransferase" evidence="3">
    <location>
        <begin position="43"/>
        <end position="157"/>
    </location>
</feature>
<dbReference type="InterPro" id="IPR002123">
    <property type="entry name" value="Plipid/glycerol_acylTrfase"/>
</dbReference>
<dbReference type="GO" id="GO:0005886">
    <property type="term" value="C:plasma membrane"/>
    <property type="evidence" value="ECO:0007669"/>
    <property type="project" value="TreeGrafter"/>
</dbReference>
<dbReference type="SMART" id="SM00563">
    <property type="entry name" value="PlsC"/>
    <property type="match status" value="1"/>
</dbReference>
<dbReference type="InterPro" id="IPR036412">
    <property type="entry name" value="HAD-like_sf"/>
</dbReference>
<dbReference type="SUPFAM" id="SSF69593">
    <property type="entry name" value="Glycerol-3-phosphate (1)-acyltransferase"/>
    <property type="match status" value="1"/>
</dbReference>
<dbReference type="GO" id="GO:0006654">
    <property type="term" value="P:phosphatidic acid biosynthetic process"/>
    <property type="evidence" value="ECO:0007669"/>
    <property type="project" value="TreeGrafter"/>
</dbReference>
<evidence type="ECO:0000313" key="4">
    <source>
        <dbReference type="EMBL" id="AKE40101.1"/>
    </source>
</evidence>
<dbReference type="Pfam" id="PF01553">
    <property type="entry name" value="Acyltransferase"/>
    <property type="match status" value="1"/>
</dbReference>
<sequence>MKINVFQNLFYRGVVELARVFVALEGWKIRTSGEDNIPTKGGAVVVINHTGYMDFAFGGFIPLLQNRLVRYLTKVGIFEVKGVGAAMRAMGHIPVDRVDGSESFYNAVDLARAGHLVGVFAEGTISRSFEIRSMRTGAARIAHEAGVPIVPQVIFGSQRIWTKGQKKNFKPSKTPIFIEALEPFHPTGDAEADTAELRRRMQEGIEKLWGLYEAEFGEMPKGEFWVPARLGGGAPTLEEAEAADREVEAERYRERHLRDDLIGLRDRISQTTSELVHERLALPAKAQVEEVKRTAPETLEWIKDNLNAVVEEANRGIDETRGKVTEIMNSVKADIAEAQASLSTSSKEIFAGSPLEQGLLSAATQSRLIVSRLPHRMKANYSDIPRVLAVDETALLFKDGQLNSRLRQALEDVYPTAEVLVVMSAHAAAHDDDTIGADIPQALWRIEHNGAVVRQGGDVIAVHGIDAAQVEAIKAAAEAADLQIEWSTEGDELVAGLAVGTVDGVREALGESAEGLQLNDDVNGVVITAASRLKAAAVVLENLEAAEEDALVFAGEAGDETFMTEATVVALETAPIDVVKNAESVTYSADKNGIAEVLEAMFRLQNKKK</sequence>
<reference evidence="4 5" key="1">
    <citation type="journal article" date="2015" name="Genome Announc.">
        <title>Complete Genome Sequence of Corynebacterium camporealensis DSM 44610, Isolated from the Milk of a Manchega Sheep with Subclinical Mastitis.</title>
        <authorList>
            <person name="Ruckert C."/>
            <person name="Albersmeier A."/>
            <person name="Winkler A."/>
            <person name="Tauch A."/>
        </authorList>
    </citation>
    <scope>NUCLEOTIDE SEQUENCE [LARGE SCALE GENOMIC DNA]</scope>
    <source>
        <strain evidence="4 5">DSM 44610</strain>
    </source>
</reference>
<evidence type="ECO:0000259" key="3">
    <source>
        <dbReference type="SMART" id="SM00563"/>
    </source>
</evidence>
<dbReference type="CDD" id="cd07989">
    <property type="entry name" value="LPLAT_AGPAT-like"/>
    <property type="match status" value="1"/>
</dbReference>
<evidence type="ECO:0000256" key="2">
    <source>
        <dbReference type="ARBA" id="ARBA00023315"/>
    </source>
</evidence>
<dbReference type="PANTHER" id="PTHR10434">
    <property type="entry name" value="1-ACYL-SN-GLYCEROL-3-PHOSPHATE ACYLTRANSFERASE"/>
    <property type="match status" value="1"/>
</dbReference>
<dbReference type="PATRIC" id="fig|161896.4.peg.2115"/>
<dbReference type="GO" id="GO:0003841">
    <property type="term" value="F:1-acylglycerol-3-phosphate O-acyltransferase activity"/>
    <property type="evidence" value="ECO:0007669"/>
    <property type="project" value="TreeGrafter"/>
</dbReference>
<dbReference type="RefSeq" id="WP_236684472.1">
    <property type="nucleotide sequence ID" value="NZ_CP011311.1"/>
</dbReference>
<dbReference type="AlphaFoldDB" id="A0A0F6TC83"/>
<dbReference type="EMBL" id="CP011311">
    <property type="protein sequence ID" value="AKE40101.1"/>
    <property type="molecule type" value="Genomic_DNA"/>
</dbReference>
<proteinExistence type="predicted"/>
<dbReference type="PANTHER" id="PTHR10434:SF55">
    <property type="entry name" value="POSSIBLE ACYLTRANSFERASE"/>
    <property type="match status" value="1"/>
</dbReference>
<dbReference type="KEGG" id="ccj:UL81_10840"/>
<evidence type="ECO:0000256" key="1">
    <source>
        <dbReference type="ARBA" id="ARBA00022679"/>
    </source>
</evidence>